<dbReference type="AlphaFoldDB" id="A0A816DDM4"/>
<accession>A0A816DDM4</accession>
<keyword evidence="5" id="KW-1185">Reference proteome</keyword>
<evidence type="ECO:0008006" key="6">
    <source>
        <dbReference type="Google" id="ProtNLM"/>
    </source>
</evidence>
<gene>
    <name evidence="3" type="ORF">BJG266_LOCUS40887</name>
    <name evidence="4" type="ORF">QVE165_LOCUS57765</name>
</gene>
<feature type="chain" id="PRO_5036229829" description="RxLR effector protein" evidence="2">
    <location>
        <begin position="24"/>
        <end position="150"/>
    </location>
</feature>
<feature type="region of interest" description="Disordered" evidence="1">
    <location>
        <begin position="29"/>
        <end position="56"/>
    </location>
</feature>
<evidence type="ECO:0000256" key="2">
    <source>
        <dbReference type="SAM" id="SignalP"/>
    </source>
</evidence>
<sequence length="150" mass="16620">MHAKASTICFTVVIFVLVTVCSGRSIKDDLTPTNLHRRRTGSISQTKNQADQHHNTADKRDQFQDYFNSPQGQALLSAKRNEVDDYISSPQGQAVLSDPNVQALFAQYKGAKRNEVDDYISSPQGQALLSDPTVQAYLARLKGGKRAMIH</sequence>
<keyword evidence="2" id="KW-0732">Signal</keyword>
<evidence type="ECO:0000313" key="3">
    <source>
        <dbReference type="EMBL" id="CAF1459195.1"/>
    </source>
</evidence>
<evidence type="ECO:0000313" key="4">
    <source>
        <dbReference type="EMBL" id="CAF1632754.1"/>
    </source>
</evidence>
<dbReference type="EMBL" id="CAJNOI010002124">
    <property type="protein sequence ID" value="CAF1459195.1"/>
    <property type="molecule type" value="Genomic_DNA"/>
</dbReference>
<proteinExistence type="predicted"/>
<protein>
    <recommendedName>
        <fullName evidence="6">RxLR effector protein</fullName>
    </recommendedName>
</protein>
<name>A0A816DDM4_9BILA</name>
<dbReference type="EMBL" id="CAJNOM010002447">
    <property type="protein sequence ID" value="CAF1632754.1"/>
    <property type="molecule type" value="Genomic_DNA"/>
</dbReference>
<comment type="caution">
    <text evidence="4">The sequence shown here is derived from an EMBL/GenBank/DDBJ whole genome shotgun (WGS) entry which is preliminary data.</text>
</comment>
<reference evidence="4" key="1">
    <citation type="submission" date="2021-02" db="EMBL/GenBank/DDBJ databases">
        <authorList>
            <person name="Nowell W R."/>
        </authorList>
    </citation>
    <scope>NUCLEOTIDE SEQUENCE</scope>
</reference>
<organism evidence="4 5">
    <name type="scientific">Adineta steineri</name>
    <dbReference type="NCBI Taxonomy" id="433720"/>
    <lineage>
        <taxon>Eukaryota</taxon>
        <taxon>Metazoa</taxon>
        <taxon>Spiralia</taxon>
        <taxon>Gnathifera</taxon>
        <taxon>Rotifera</taxon>
        <taxon>Eurotatoria</taxon>
        <taxon>Bdelloidea</taxon>
        <taxon>Adinetida</taxon>
        <taxon>Adinetidae</taxon>
        <taxon>Adineta</taxon>
    </lineage>
</organism>
<dbReference type="Proteomes" id="UP000663832">
    <property type="component" value="Unassembled WGS sequence"/>
</dbReference>
<dbReference type="Proteomes" id="UP000663877">
    <property type="component" value="Unassembled WGS sequence"/>
</dbReference>
<evidence type="ECO:0000313" key="5">
    <source>
        <dbReference type="Proteomes" id="UP000663832"/>
    </source>
</evidence>
<dbReference type="OrthoDB" id="10347950at2759"/>
<feature type="signal peptide" evidence="2">
    <location>
        <begin position="1"/>
        <end position="23"/>
    </location>
</feature>
<evidence type="ECO:0000256" key="1">
    <source>
        <dbReference type="SAM" id="MobiDB-lite"/>
    </source>
</evidence>